<organism evidence="4 5">
    <name type="scientific">Gaiella occulta</name>
    <dbReference type="NCBI Taxonomy" id="1002870"/>
    <lineage>
        <taxon>Bacteria</taxon>
        <taxon>Bacillati</taxon>
        <taxon>Actinomycetota</taxon>
        <taxon>Thermoleophilia</taxon>
        <taxon>Gaiellales</taxon>
        <taxon>Gaiellaceae</taxon>
        <taxon>Gaiella</taxon>
    </lineage>
</organism>
<name>A0A7M2YZ15_9ACTN</name>
<protein>
    <recommendedName>
        <fullName evidence="2">Probable glycine dehydrogenase (decarboxylating) subunit 1</fullName>
        <ecNumber evidence="2">1.4.4.2</ecNumber>
    </recommendedName>
    <alternativeName>
        <fullName evidence="2">Glycine cleavage system P-protein subunit 1</fullName>
    </alternativeName>
    <alternativeName>
        <fullName evidence="2">Glycine decarboxylase subunit 1</fullName>
    </alternativeName>
    <alternativeName>
        <fullName evidence="2">Glycine dehydrogenase (aminomethyl-transferring) subunit 1</fullName>
    </alternativeName>
</protein>
<comment type="catalytic activity">
    <reaction evidence="2">
        <text>N(6)-[(R)-lipoyl]-L-lysyl-[glycine-cleavage complex H protein] + glycine + H(+) = N(6)-[(R)-S(8)-aminomethyldihydrolipoyl]-L-lysyl-[glycine-cleavage complex H protein] + CO2</text>
        <dbReference type="Rhea" id="RHEA:24304"/>
        <dbReference type="Rhea" id="RHEA-COMP:10494"/>
        <dbReference type="Rhea" id="RHEA-COMP:10495"/>
        <dbReference type="ChEBI" id="CHEBI:15378"/>
        <dbReference type="ChEBI" id="CHEBI:16526"/>
        <dbReference type="ChEBI" id="CHEBI:57305"/>
        <dbReference type="ChEBI" id="CHEBI:83099"/>
        <dbReference type="ChEBI" id="CHEBI:83143"/>
        <dbReference type="EC" id="1.4.4.2"/>
    </reaction>
</comment>
<dbReference type="GO" id="GO:0009116">
    <property type="term" value="P:nucleoside metabolic process"/>
    <property type="evidence" value="ECO:0007669"/>
    <property type="project" value="InterPro"/>
</dbReference>
<evidence type="ECO:0000313" key="4">
    <source>
        <dbReference type="EMBL" id="RDI75004.1"/>
    </source>
</evidence>
<dbReference type="EMBL" id="QQZY01000002">
    <property type="protein sequence ID" value="RDI75004.1"/>
    <property type="molecule type" value="Genomic_DNA"/>
</dbReference>
<evidence type="ECO:0000256" key="2">
    <source>
        <dbReference type="HAMAP-Rule" id="MF_00712"/>
    </source>
</evidence>
<comment type="function">
    <text evidence="2">The glycine cleavage system catalyzes the degradation of glycine. The P protein binds the alpha-amino group of glycine through its pyridoxal phosphate cofactor; CO(2) is released and the remaining methylamine moiety is then transferred to the lipoamide cofactor of the H protein.</text>
</comment>
<dbReference type="Pfam" id="PF02347">
    <property type="entry name" value="GDC-P"/>
    <property type="match status" value="1"/>
</dbReference>
<dbReference type="PIRSF" id="PIRSF006815">
    <property type="entry name" value="GcvPA"/>
    <property type="match status" value="1"/>
</dbReference>
<dbReference type="Gene3D" id="3.40.640.10">
    <property type="entry name" value="Type I PLP-dependent aspartate aminotransferase-like (Major domain)"/>
    <property type="match status" value="1"/>
</dbReference>
<dbReference type="GO" id="GO:0004375">
    <property type="term" value="F:glycine dehydrogenase (decarboxylating) activity"/>
    <property type="evidence" value="ECO:0007669"/>
    <property type="project" value="UniProtKB-EC"/>
</dbReference>
<dbReference type="InterPro" id="IPR015422">
    <property type="entry name" value="PyrdxlP-dep_Trfase_small"/>
</dbReference>
<dbReference type="Gene3D" id="3.90.1150.10">
    <property type="entry name" value="Aspartate Aminotransferase, domain 1"/>
    <property type="match status" value="1"/>
</dbReference>
<dbReference type="HAMAP" id="MF_00712">
    <property type="entry name" value="GcvPA"/>
    <property type="match status" value="1"/>
</dbReference>
<proteinExistence type="inferred from homology"/>
<feature type="domain" description="Glycine cleavage system P-protein N-terminal" evidence="3">
    <location>
        <begin position="5"/>
        <end position="438"/>
    </location>
</feature>
<dbReference type="Proteomes" id="UP000254134">
    <property type="component" value="Unassembled WGS sequence"/>
</dbReference>
<keyword evidence="5" id="KW-1185">Reference proteome</keyword>
<comment type="similarity">
    <text evidence="2">Belongs to the GcvP family. N-terminal subunit subfamily.</text>
</comment>
<dbReference type="InterPro" id="IPR049315">
    <property type="entry name" value="GDC-P_N"/>
</dbReference>
<comment type="subunit">
    <text evidence="2">The glycine cleavage system is composed of four proteins: P, T, L and H. In this organism, the P 'protein' is a heterodimer of two subunits.</text>
</comment>
<comment type="caution">
    <text evidence="4">The sequence shown here is derived from an EMBL/GenBank/DDBJ whole genome shotgun (WGS) entry which is preliminary data.</text>
</comment>
<evidence type="ECO:0000256" key="1">
    <source>
        <dbReference type="ARBA" id="ARBA00023002"/>
    </source>
</evidence>
<dbReference type="RefSeq" id="WP_220150434.1">
    <property type="nucleotide sequence ID" value="NZ_QQZY01000002.1"/>
</dbReference>
<keyword evidence="1 2" id="KW-0560">Oxidoreductase</keyword>
<dbReference type="AlphaFoldDB" id="A0A7M2YZ15"/>
<dbReference type="SUPFAM" id="SSF53383">
    <property type="entry name" value="PLP-dependent transferases"/>
    <property type="match status" value="1"/>
</dbReference>
<reference evidence="4 5" key="1">
    <citation type="submission" date="2018-07" db="EMBL/GenBank/DDBJ databases">
        <title>High-quality-draft genome sequence of Gaiella occulta.</title>
        <authorList>
            <person name="Severino R."/>
            <person name="Froufe H.J.C."/>
            <person name="Rainey F.A."/>
            <person name="Barroso C."/>
            <person name="Albuquerque L."/>
            <person name="Lobo-Da-Cunha A."/>
            <person name="Da Costa M.S."/>
            <person name="Egas C."/>
        </authorList>
    </citation>
    <scope>NUCLEOTIDE SEQUENCE [LARGE SCALE GENOMIC DNA]</scope>
    <source>
        <strain evidence="4 5">F2-233</strain>
    </source>
</reference>
<dbReference type="InterPro" id="IPR015421">
    <property type="entry name" value="PyrdxlP-dep_Trfase_major"/>
</dbReference>
<dbReference type="NCBIfam" id="NF001696">
    <property type="entry name" value="PRK00451.1"/>
    <property type="match status" value="1"/>
</dbReference>
<dbReference type="GO" id="GO:0019464">
    <property type="term" value="P:glycine decarboxylation via glycine cleavage system"/>
    <property type="evidence" value="ECO:0007669"/>
    <property type="project" value="UniProtKB-UniRule"/>
</dbReference>
<dbReference type="InterPro" id="IPR023010">
    <property type="entry name" value="GcvPA"/>
</dbReference>
<sequence length="444" mass="47703">MTAGYLSLTERDREEMLEAIGVSSMEELFAQIPAAVRLDRELDVPPALTEAELFRHLEELAAKNAHAGVELSFLGAGIYDHYVPAIVDTVLQRGEFLTAYTPYQPEMSQGVLQAIFEYQTVICELTGMDVSNASGYDGFTVAADACFIAKHHTGRSKVVLCETLNPQLRQVVKTYAPGFGLEIVEVPHDGGTTDPERLAAAAVGAGIVIFPQPNFFGCLEPAPDLAQAAKEAGALAVAHVDITSLGVLEAPGAYGCDIAIGEGQGIGNAQSYGGPHYGFLAARSEFIRRMPGRIVGETTDLNGDRGFVLTLQTREQHIRREKATSNMTTNQTLLSLGGLVTLAWLGPQGLRELGETCMALVGYAAERIHLPAAFDRPAFKELALRTPIPARDVIRAARERGVHPGYALGRDVEGMDDVLLVAFTEKRTPAEIDRLAGVLAEVCS</sequence>
<accession>A0A7M2YZ15</accession>
<reference evidence="5" key="2">
    <citation type="journal article" date="2019" name="MicrobiologyOpen">
        <title>High-quality draft genome sequence of Gaiella occulta isolated from a 150 meter deep mineral water borehole and comparison with the genome sequences of other deep-branching lineages of the phylum Actinobacteria.</title>
        <authorList>
            <person name="Severino R."/>
            <person name="Froufe H.J.C."/>
            <person name="Barroso C."/>
            <person name="Albuquerque L."/>
            <person name="Lobo-da-Cunha A."/>
            <person name="da Costa M.S."/>
            <person name="Egas C."/>
        </authorList>
    </citation>
    <scope>NUCLEOTIDE SEQUENCE [LARGE SCALE GENOMIC DNA]</scope>
    <source>
        <strain evidence="5">F2-233</strain>
    </source>
</reference>
<dbReference type="InterPro" id="IPR015424">
    <property type="entry name" value="PyrdxlP-dep_Trfase"/>
</dbReference>
<dbReference type="EC" id="1.4.4.2" evidence="2"/>
<dbReference type="PANTHER" id="PTHR42806">
    <property type="entry name" value="GLYCINE CLEAVAGE SYSTEM P-PROTEIN"/>
    <property type="match status" value="1"/>
</dbReference>
<gene>
    <name evidence="2" type="primary">gcvPA</name>
    <name evidence="4" type="ORF">Gocc_0802</name>
</gene>
<evidence type="ECO:0000259" key="3">
    <source>
        <dbReference type="Pfam" id="PF02347"/>
    </source>
</evidence>
<evidence type="ECO:0000313" key="5">
    <source>
        <dbReference type="Proteomes" id="UP000254134"/>
    </source>
</evidence>
<dbReference type="PANTHER" id="PTHR42806:SF1">
    <property type="entry name" value="GLYCINE DEHYDROGENASE (DECARBOXYLATING)"/>
    <property type="match status" value="1"/>
</dbReference>